<dbReference type="PANTHER" id="PTHR33924">
    <property type="entry name" value="CATION-TRANSPORTING ATPASE"/>
    <property type="match status" value="1"/>
</dbReference>
<evidence type="ECO:0000313" key="3">
    <source>
        <dbReference type="Proteomes" id="UP000027138"/>
    </source>
</evidence>
<organism evidence="2 3">
    <name type="scientific">Jatropha curcas</name>
    <name type="common">Barbados nut</name>
    <dbReference type="NCBI Taxonomy" id="180498"/>
    <lineage>
        <taxon>Eukaryota</taxon>
        <taxon>Viridiplantae</taxon>
        <taxon>Streptophyta</taxon>
        <taxon>Embryophyta</taxon>
        <taxon>Tracheophyta</taxon>
        <taxon>Spermatophyta</taxon>
        <taxon>Magnoliopsida</taxon>
        <taxon>eudicotyledons</taxon>
        <taxon>Gunneridae</taxon>
        <taxon>Pentapetalae</taxon>
        <taxon>rosids</taxon>
        <taxon>fabids</taxon>
        <taxon>Malpighiales</taxon>
        <taxon>Euphorbiaceae</taxon>
        <taxon>Crotonoideae</taxon>
        <taxon>Jatropheae</taxon>
        <taxon>Jatropha</taxon>
    </lineage>
</organism>
<feature type="region of interest" description="Disordered" evidence="1">
    <location>
        <begin position="146"/>
        <end position="184"/>
    </location>
</feature>
<protein>
    <submittedName>
        <fullName evidence="2">Uncharacterized protein</fullName>
    </submittedName>
</protein>
<evidence type="ECO:0000256" key="1">
    <source>
        <dbReference type="SAM" id="MobiDB-lite"/>
    </source>
</evidence>
<accession>A0A067LHM4</accession>
<dbReference type="EMBL" id="KK914206">
    <property type="protein sequence ID" value="KDP46863.1"/>
    <property type="molecule type" value="Genomic_DNA"/>
</dbReference>
<proteinExistence type="predicted"/>
<dbReference type="OrthoDB" id="1907176at2759"/>
<dbReference type="AlphaFoldDB" id="A0A067LHM4"/>
<feature type="compositionally biased region" description="Basic and acidic residues" evidence="1">
    <location>
        <begin position="163"/>
        <end position="175"/>
    </location>
</feature>
<dbReference type="STRING" id="180498.A0A067LHM4"/>
<evidence type="ECO:0000313" key="2">
    <source>
        <dbReference type="EMBL" id="KDP46863.1"/>
    </source>
</evidence>
<dbReference type="PANTHER" id="PTHR33924:SF1">
    <property type="entry name" value="DNA-DIRECTED RNA POLYMERASE SUBUNIT BETA"/>
    <property type="match status" value="1"/>
</dbReference>
<name>A0A067LHM4_JATCU</name>
<sequence length="358" mass="39019">MTGDNFTDEVSKTRAVLGDLTNRPEKREFSSILGGSELKSGDGCGKKIVYEDGDSCFAKRVCLGVESSVKEKCKTKFGVDKSDEKDLLTEAKQPCVSSPIDSDIDTSQDNTVTIISHNPNENKETSNLLDGTVNLVKRVREVVDASRDSCASSGSMPTNSSSSKKDSDDEVRLNSDVKQSNLVDDVGTSVDKDLGVSELASRKYGSLEQSSLPKSQGLVRCTELQGDGHANLSAVADLLNACPCSFCLKAAYILSDLHYQDIKGQIAALKKSQKEASILVNKYGRGNHTDIHSEGNSNKSSKLESNLSAQWRSLFQHMEEIIVNESNQLQAKLIALKDLRENRKMDLERNTGMPSDNL</sequence>
<reference evidence="2 3" key="1">
    <citation type="journal article" date="2014" name="PLoS ONE">
        <title>Global Analysis of Gene Expression Profiles in Physic Nut (Jatropha curcas L.) Seedlings Exposed to Salt Stress.</title>
        <authorList>
            <person name="Zhang L."/>
            <person name="Zhang C."/>
            <person name="Wu P."/>
            <person name="Chen Y."/>
            <person name="Li M."/>
            <person name="Jiang H."/>
            <person name="Wu G."/>
        </authorList>
    </citation>
    <scope>NUCLEOTIDE SEQUENCE [LARGE SCALE GENOMIC DNA]</scope>
    <source>
        <strain evidence="3">cv. GZQX0401</strain>
        <tissue evidence="2">Young leaves</tissue>
    </source>
</reference>
<gene>
    <name evidence="2" type="ORF">JCGZ_24072</name>
</gene>
<feature type="compositionally biased region" description="Polar residues" evidence="1">
    <location>
        <begin position="149"/>
        <end position="159"/>
    </location>
</feature>
<keyword evidence="3" id="KW-1185">Reference proteome</keyword>
<dbReference type="Proteomes" id="UP000027138">
    <property type="component" value="Unassembled WGS sequence"/>
</dbReference>